<evidence type="ECO:0000256" key="1">
    <source>
        <dbReference type="ARBA" id="ARBA00022500"/>
    </source>
</evidence>
<organism evidence="5 8">
    <name type="scientific">Lachnospira eligens</name>
    <dbReference type="NCBI Taxonomy" id="39485"/>
    <lineage>
        <taxon>Bacteria</taxon>
        <taxon>Bacillati</taxon>
        <taxon>Bacillota</taxon>
        <taxon>Clostridia</taxon>
        <taxon>Lachnospirales</taxon>
        <taxon>Lachnospiraceae</taxon>
        <taxon>Lachnospira</taxon>
    </lineage>
</organism>
<dbReference type="GO" id="GO:0006935">
    <property type="term" value="P:chemotaxis"/>
    <property type="evidence" value="ECO:0007669"/>
    <property type="project" value="UniProtKB-KW"/>
</dbReference>
<evidence type="ECO:0000313" key="9">
    <source>
        <dbReference type="Proteomes" id="UP000095780"/>
    </source>
</evidence>
<dbReference type="InterPro" id="IPR004089">
    <property type="entry name" value="MCPsignal_dom"/>
</dbReference>
<dbReference type="SUPFAM" id="SSF58104">
    <property type="entry name" value="Methyl-accepting chemotaxis protein (MCP) signaling domain"/>
    <property type="match status" value="1"/>
</dbReference>
<proteinExistence type="inferred from homology"/>
<dbReference type="Pfam" id="PF00015">
    <property type="entry name" value="MCPsignal"/>
    <property type="match status" value="1"/>
</dbReference>
<dbReference type="RefSeq" id="WP_022098149.1">
    <property type="nucleotide sequence ID" value="NZ_CABIXW010000005.1"/>
</dbReference>
<evidence type="ECO:0000313" key="5">
    <source>
        <dbReference type="EMBL" id="CUQ75205.1"/>
    </source>
</evidence>
<dbReference type="Gene3D" id="1.10.287.950">
    <property type="entry name" value="Methyl-accepting chemotaxis protein"/>
    <property type="match status" value="1"/>
</dbReference>
<dbReference type="Proteomes" id="UP000481964">
    <property type="component" value="Unassembled WGS sequence"/>
</dbReference>
<dbReference type="GO" id="GO:0004888">
    <property type="term" value="F:transmembrane signaling receptor activity"/>
    <property type="evidence" value="ECO:0007669"/>
    <property type="project" value="InterPro"/>
</dbReference>
<evidence type="ECO:0000256" key="3">
    <source>
        <dbReference type="PROSITE-ProRule" id="PRU00284"/>
    </source>
</evidence>
<dbReference type="PANTHER" id="PTHR43531:SF11">
    <property type="entry name" value="METHYL-ACCEPTING CHEMOTAXIS PROTEIN 3"/>
    <property type="match status" value="1"/>
</dbReference>
<evidence type="ECO:0000256" key="2">
    <source>
        <dbReference type="ARBA" id="ARBA00029447"/>
    </source>
</evidence>
<dbReference type="Proteomes" id="UP000095780">
    <property type="component" value="Unassembled WGS sequence"/>
</dbReference>
<dbReference type="PRINTS" id="PR00260">
    <property type="entry name" value="CHEMTRNSDUCR"/>
</dbReference>
<reference evidence="7 10" key="2">
    <citation type="journal article" date="2019" name="Nat. Med.">
        <title>A library of human gut bacterial isolates paired with longitudinal multiomics data enables mechanistic microbiome research.</title>
        <authorList>
            <person name="Poyet M."/>
            <person name="Groussin M."/>
            <person name="Gibbons S.M."/>
            <person name="Avila-Pacheco J."/>
            <person name="Jiang X."/>
            <person name="Kearney S.M."/>
            <person name="Perrotta A.R."/>
            <person name="Berdy B."/>
            <person name="Zhao S."/>
            <person name="Lieberman T.D."/>
            <person name="Swanson P.K."/>
            <person name="Smith M."/>
            <person name="Roesemann S."/>
            <person name="Alexander J.E."/>
            <person name="Rich S.A."/>
            <person name="Livny J."/>
            <person name="Vlamakis H."/>
            <person name="Clish C."/>
            <person name="Bullock K."/>
            <person name="Deik A."/>
            <person name="Scott J."/>
            <person name="Pierce K.A."/>
            <person name="Xavier R.J."/>
            <person name="Alm E.J."/>
        </authorList>
    </citation>
    <scope>NUCLEOTIDE SEQUENCE [LARGE SCALE GENOMIC DNA]</scope>
    <source>
        <strain evidence="7 10">BIOML-A1</strain>
    </source>
</reference>
<dbReference type="InterPro" id="IPR051310">
    <property type="entry name" value="MCP_chemotaxis"/>
</dbReference>
<keyword evidence="3" id="KW-0807">Transducer</keyword>
<evidence type="ECO:0000313" key="8">
    <source>
        <dbReference type="Proteomes" id="UP000095621"/>
    </source>
</evidence>
<sequence length="261" mass="28306">MKIQDFADMEKFESIMSDWAVATGLATVAVGADGKYISECYNFTDFCIKLTRGSKEGCRRCEKCDAEGQGVYHCHAGLVDFGIPLKLSDGTVLGSVIGGQVLPEHPDEEKFRGVARELGINEDEYIEALGKVTVRTEAEINAAANLLGAVLNNFINSEYNSKYNGQLITKLTGGVKSCEEYVRDIKENTKQLDGIQRKQNILALNASIEAARAGEAGKGFSVVALEVGKLAKSCTDLNNRITSTVENISDVIHDMADIGKR</sequence>
<evidence type="ECO:0000313" key="7">
    <source>
        <dbReference type="EMBL" id="MSC56855.1"/>
    </source>
</evidence>
<dbReference type="PANTHER" id="PTHR43531">
    <property type="entry name" value="PROTEIN ICFG"/>
    <property type="match status" value="1"/>
</dbReference>
<dbReference type="InterPro" id="IPR018771">
    <property type="entry name" value="PocR_dom"/>
</dbReference>
<dbReference type="Pfam" id="PF10114">
    <property type="entry name" value="PocR"/>
    <property type="match status" value="1"/>
</dbReference>
<dbReference type="InterPro" id="IPR004090">
    <property type="entry name" value="Chemotax_Me-accpt_rcpt"/>
</dbReference>
<dbReference type="EMBL" id="CZBV01000005">
    <property type="protein sequence ID" value="CUQ87381.1"/>
    <property type="molecule type" value="Genomic_DNA"/>
</dbReference>
<dbReference type="GO" id="GO:0016020">
    <property type="term" value="C:membrane"/>
    <property type="evidence" value="ECO:0007669"/>
    <property type="project" value="InterPro"/>
</dbReference>
<dbReference type="Proteomes" id="UP000095621">
    <property type="component" value="Unassembled WGS sequence"/>
</dbReference>
<comment type="similarity">
    <text evidence="2">Belongs to the methyl-accepting chemotaxis (MCP) protein family.</text>
</comment>
<protein>
    <submittedName>
        <fullName evidence="5 7">Chemotaxis protein</fullName>
    </submittedName>
</protein>
<name>A0A174YJA4_9FIRM</name>
<dbReference type="GO" id="GO:0007165">
    <property type="term" value="P:signal transduction"/>
    <property type="evidence" value="ECO:0007669"/>
    <property type="project" value="UniProtKB-KW"/>
</dbReference>
<feature type="domain" description="Methyl-accepting transducer" evidence="4">
    <location>
        <begin position="175"/>
        <end position="261"/>
    </location>
</feature>
<keyword evidence="1" id="KW-0145">Chemotaxis</keyword>
<evidence type="ECO:0000259" key="4">
    <source>
        <dbReference type="PROSITE" id="PS50111"/>
    </source>
</evidence>
<evidence type="ECO:0000313" key="10">
    <source>
        <dbReference type="Proteomes" id="UP000481964"/>
    </source>
</evidence>
<dbReference type="EMBL" id="CZBU01000001">
    <property type="protein sequence ID" value="CUQ75205.1"/>
    <property type="molecule type" value="Genomic_DNA"/>
</dbReference>
<dbReference type="AlphaFoldDB" id="A0A174YJA4"/>
<reference evidence="8 9" key="1">
    <citation type="submission" date="2015-09" db="EMBL/GenBank/DDBJ databases">
        <authorList>
            <consortium name="Pathogen Informatics"/>
        </authorList>
    </citation>
    <scope>NUCLEOTIDE SEQUENCE [LARGE SCALE GENOMIC DNA]</scope>
    <source>
        <strain evidence="5 8">2789STDY5834875</strain>
        <strain evidence="6 9">2789STDY5834878</strain>
    </source>
</reference>
<accession>A0A174YJA4</accession>
<dbReference type="EMBL" id="WKRD01000003">
    <property type="protein sequence ID" value="MSC56855.1"/>
    <property type="molecule type" value="Genomic_DNA"/>
</dbReference>
<dbReference type="PROSITE" id="PS50111">
    <property type="entry name" value="CHEMOTAXIS_TRANSDUC_2"/>
    <property type="match status" value="1"/>
</dbReference>
<gene>
    <name evidence="5" type="primary">mcp4</name>
    <name evidence="5" type="ORF">ERS852490_00378</name>
    <name evidence="6" type="ORF">ERS852492_02023</name>
    <name evidence="7" type="ORF">GKE48_05220</name>
</gene>
<evidence type="ECO:0000313" key="6">
    <source>
        <dbReference type="EMBL" id="CUQ87381.1"/>
    </source>
</evidence>
<dbReference type="OrthoDB" id="9813048at2"/>